<comment type="caution">
    <text evidence="9">The sequence shown here is derived from an EMBL/GenBank/DDBJ whole genome shotgun (WGS) entry which is preliminary data.</text>
</comment>
<sequence>MLVVVMMTAAEYEKRKEIFMKELDFVIADVSLDPFLKFFFICQDNAFQVALGGTSYSLLQRIGAIARNGTKLFAVGTTASMDPLHVRPITHAIWLHGTKAWLNTFLATLYSGCARGNGVACPWLQHWTAFQLCFDKCAYKMIELLSSHFKCLYEKFVSFRDGYIFVNPAIFSTADSKAKTKLVLDRLREANMNEIVFIPYNPWFYLCLWYKDDPKSQEKFIYYLARLKSKALIRDIGSVSSLITRNSAKKISLALGQDNLFSRGFDKILFVLMASLRENSPILRAKALRAGDSKGFVKGGHGRKEAAGVQSGQSSQVLLHFNGLLRFKELL</sequence>
<evidence type="ECO:0000256" key="5">
    <source>
        <dbReference type="ARBA" id="ARBA00022692"/>
    </source>
</evidence>
<accession>A0A835LUZ9</accession>
<dbReference type="Proteomes" id="UP000631114">
    <property type="component" value="Unassembled WGS sequence"/>
</dbReference>
<keyword evidence="10" id="KW-1185">Reference proteome</keyword>
<dbReference type="EMBL" id="JADFTS010000004">
    <property type="protein sequence ID" value="KAF9609203.1"/>
    <property type="molecule type" value="Genomic_DNA"/>
</dbReference>
<dbReference type="PANTHER" id="PTHR31620">
    <property type="entry name" value="PROTEIN RETICULATA-RELATED 2, CHLOROPLASTIC-RELATED"/>
    <property type="match status" value="1"/>
</dbReference>
<dbReference type="AlphaFoldDB" id="A0A835LUZ9"/>
<dbReference type="GO" id="GO:0031969">
    <property type="term" value="C:chloroplast membrane"/>
    <property type="evidence" value="ECO:0007669"/>
    <property type="project" value="UniProtKB-SubCell"/>
</dbReference>
<evidence type="ECO:0000313" key="10">
    <source>
        <dbReference type="Proteomes" id="UP000631114"/>
    </source>
</evidence>
<organism evidence="9 10">
    <name type="scientific">Coptis chinensis</name>
    <dbReference type="NCBI Taxonomy" id="261450"/>
    <lineage>
        <taxon>Eukaryota</taxon>
        <taxon>Viridiplantae</taxon>
        <taxon>Streptophyta</taxon>
        <taxon>Embryophyta</taxon>
        <taxon>Tracheophyta</taxon>
        <taxon>Spermatophyta</taxon>
        <taxon>Magnoliopsida</taxon>
        <taxon>Ranunculales</taxon>
        <taxon>Ranunculaceae</taxon>
        <taxon>Coptidoideae</taxon>
        <taxon>Coptis</taxon>
    </lineage>
</organism>
<keyword evidence="6" id="KW-0809">Transit peptide</keyword>
<evidence type="ECO:0000256" key="2">
    <source>
        <dbReference type="ARBA" id="ARBA00010793"/>
    </source>
</evidence>
<dbReference type="Pfam" id="PF11891">
    <property type="entry name" value="RETICULATA-like"/>
    <property type="match status" value="1"/>
</dbReference>
<comment type="subcellular location">
    <subcellularLocation>
        <location evidence="1">Plastid</location>
        <location evidence="1">Chloroplast membrane</location>
        <topology evidence="1">Multi-pass membrane protein</topology>
    </subcellularLocation>
</comment>
<proteinExistence type="inferred from homology"/>
<dbReference type="PANTHER" id="PTHR31620:SF14">
    <property type="entry name" value="PROTEIN RETICULATA-RELATED 4, CHLOROPLASTIC"/>
    <property type="match status" value="1"/>
</dbReference>
<protein>
    <submittedName>
        <fullName evidence="9">Uncharacterized protein</fullName>
    </submittedName>
</protein>
<evidence type="ECO:0000256" key="1">
    <source>
        <dbReference type="ARBA" id="ARBA00004508"/>
    </source>
</evidence>
<evidence type="ECO:0000256" key="6">
    <source>
        <dbReference type="ARBA" id="ARBA00022946"/>
    </source>
</evidence>
<keyword evidence="3" id="KW-0150">Chloroplast</keyword>
<evidence type="ECO:0000256" key="7">
    <source>
        <dbReference type="ARBA" id="ARBA00022989"/>
    </source>
</evidence>
<keyword evidence="7" id="KW-1133">Transmembrane helix</keyword>
<evidence type="ECO:0000313" key="9">
    <source>
        <dbReference type="EMBL" id="KAF9609203.1"/>
    </source>
</evidence>
<dbReference type="InterPro" id="IPR021825">
    <property type="entry name" value="RETICULATA-related"/>
</dbReference>
<gene>
    <name evidence="9" type="ORF">IFM89_014044</name>
</gene>
<name>A0A835LUZ9_9MAGN</name>
<evidence type="ECO:0000256" key="8">
    <source>
        <dbReference type="ARBA" id="ARBA00023136"/>
    </source>
</evidence>
<evidence type="ECO:0000256" key="4">
    <source>
        <dbReference type="ARBA" id="ARBA00022640"/>
    </source>
</evidence>
<evidence type="ECO:0000256" key="3">
    <source>
        <dbReference type="ARBA" id="ARBA00022528"/>
    </source>
</evidence>
<reference evidence="9 10" key="1">
    <citation type="submission" date="2020-10" db="EMBL/GenBank/DDBJ databases">
        <title>The Coptis chinensis genome and diversification of protoberbering-type alkaloids.</title>
        <authorList>
            <person name="Wang B."/>
            <person name="Shu S."/>
            <person name="Song C."/>
            <person name="Liu Y."/>
        </authorList>
    </citation>
    <scope>NUCLEOTIDE SEQUENCE [LARGE SCALE GENOMIC DNA]</scope>
    <source>
        <strain evidence="9">HL-2020</strain>
        <tissue evidence="9">Leaf</tissue>
    </source>
</reference>
<dbReference type="OrthoDB" id="1869436at2759"/>
<keyword evidence="8" id="KW-0472">Membrane</keyword>
<keyword evidence="4" id="KW-0934">Plastid</keyword>
<comment type="similarity">
    <text evidence="2">Belongs to the RETICULATA family.</text>
</comment>
<keyword evidence="5" id="KW-0812">Transmembrane</keyword>